<keyword evidence="3" id="KW-0813">Transport</keyword>
<dbReference type="InterPro" id="IPR000522">
    <property type="entry name" value="ABC_transptr_permease_BtuC"/>
</dbReference>
<sequence>MAGAQGPVTELGGTPLGRADFGRVRSVRHRLLRRTIMVCIGLLIALLVVFCAAMIVGDFPLGLSELFYALTGRGTSATNFIVYDLRLPRVITGMLVGLCFGISGAIFQAMIRNPLATPDIIGVTSGASAAAVFGILMLGLGGITISVFAFAGALVIALIIYLLSYRGGLSGYRFVLIGIGMAAVMSAVIEYQMTRATVEDAQTALLWLTGSLSSSSTSTMTTLAILAVIIVPVTLIAGGWLSGLQLGDDTAQSIGLAVQRSRLLLILLGVALAAIATAAAGPVGFVAFVSGPIARRLTRGTGTALIPAGLVGALVVSVADFAGQHLLPVQLPVGILTAVIGAPYLIFLLIRSNRLGTGG</sequence>
<dbReference type="InterPro" id="IPR037294">
    <property type="entry name" value="ABC_BtuC-like"/>
</dbReference>
<feature type="transmembrane region" description="Helical" evidence="8">
    <location>
        <begin position="35"/>
        <end position="56"/>
    </location>
</feature>
<evidence type="ECO:0000313" key="10">
    <source>
        <dbReference type="Proteomes" id="UP000199103"/>
    </source>
</evidence>
<keyword evidence="7 8" id="KW-0472">Membrane</keyword>
<evidence type="ECO:0000256" key="2">
    <source>
        <dbReference type="ARBA" id="ARBA00007935"/>
    </source>
</evidence>
<comment type="subcellular location">
    <subcellularLocation>
        <location evidence="1">Cell membrane</location>
        <topology evidence="1">Multi-pass membrane protein</topology>
    </subcellularLocation>
</comment>
<evidence type="ECO:0000256" key="8">
    <source>
        <dbReference type="SAM" id="Phobius"/>
    </source>
</evidence>
<keyword evidence="4" id="KW-1003">Cell membrane</keyword>
<keyword evidence="10" id="KW-1185">Reference proteome</keyword>
<dbReference type="CDD" id="cd06550">
    <property type="entry name" value="TM_ABC_iron-siderophores_like"/>
    <property type="match status" value="1"/>
</dbReference>
<dbReference type="STRING" id="630515.SAMN04489812_2162"/>
<dbReference type="Pfam" id="PF01032">
    <property type="entry name" value="FecCD"/>
    <property type="match status" value="1"/>
</dbReference>
<feature type="transmembrane region" description="Helical" evidence="8">
    <location>
        <begin position="131"/>
        <end position="164"/>
    </location>
</feature>
<feature type="transmembrane region" description="Helical" evidence="8">
    <location>
        <begin position="331"/>
        <end position="350"/>
    </location>
</feature>
<dbReference type="EMBL" id="LT629772">
    <property type="protein sequence ID" value="SDS52244.1"/>
    <property type="molecule type" value="Genomic_DNA"/>
</dbReference>
<evidence type="ECO:0000256" key="7">
    <source>
        <dbReference type="ARBA" id="ARBA00023136"/>
    </source>
</evidence>
<dbReference type="AlphaFoldDB" id="A0A1H1SWC0"/>
<dbReference type="Gene3D" id="1.10.3470.10">
    <property type="entry name" value="ABC transporter involved in vitamin B12 uptake, BtuC"/>
    <property type="match status" value="1"/>
</dbReference>
<feature type="transmembrane region" description="Helical" evidence="8">
    <location>
        <begin position="223"/>
        <end position="243"/>
    </location>
</feature>
<name>A0A1H1SWC0_9ACTN</name>
<comment type="similarity">
    <text evidence="2">Belongs to the binding-protein-dependent transport system permease family. FecCD subfamily.</text>
</comment>
<keyword evidence="5 8" id="KW-0812">Transmembrane</keyword>
<gene>
    <name evidence="9" type="ORF">SAMN04489812_2162</name>
</gene>
<evidence type="ECO:0000256" key="3">
    <source>
        <dbReference type="ARBA" id="ARBA00022448"/>
    </source>
</evidence>
<feature type="transmembrane region" description="Helical" evidence="8">
    <location>
        <begin position="90"/>
        <end position="111"/>
    </location>
</feature>
<dbReference type="PANTHER" id="PTHR30472:SF24">
    <property type="entry name" value="FERRIC ENTEROBACTIN TRANSPORT SYSTEM PERMEASE PROTEIN FEPG"/>
    <property type="match status" value="1"/>
</dbReference>
<protein>
    <submittedName>
        <fullName evidence="9">Iron complex transport system permease protein</fullName>
    </submittedName>
</protein>
<organism evidence="9 10">
    <name type="scientific">Microlunatus soli</name>
    <dbReference type="NCBI Taxonomy" id="630515"/>
    <lineage>
        <taxon>Bacteria</taxon>
        <taxon>Bacillati</taxon>
        <taxon>Actinomycetota</taxon>
        <taxon>Actinomycetes</taxon>
        <taxon>Propionibacteriales</taxon>
        <taxon>Propionibacteriaceae</taxon>
        <taxon>Microlunatus</taxon>
    </lineage>
</organism>
<feature type="transmembrane region" description="Helical" evidence="8">
    <location>
        <begin position="263"/>
        <end position="289"/>
    </location>
</feature>
<evidence type="ECO:0000313" key="9">
    <source>
        <dbReference type="EMBL" id="SDS52244.1"/>
    </source>
</evidence>
<keyword evidence="6 8" id="KW-1133">Transmembrane helix</keyword>
<dbReference type="SUPFAM" id="SSF81345">
    <property type="entry name" value="ABC transporter involved in vitamin B12 uptake, BtuC"/>
    <property type="match status" value="1"/>
</dbReference>
<evidence type="ECO:0000256" key="1">
    <source>
        <dbReference type="ARBA" id="ARBA00004651"/>
    </source>
</evidence>
<feature type="transmembrane region" description="Helical" evidence="8">
    <location>
        <begin position="170"/>
        <end position="189"/>
    </location>
</feature>
<dbReference type="PANTHER" id="PTHR30472">
    <property type="entry name" value="FERRIC ENTEROBACTIN TRANSPORT SYSTEM PERMEASE PROTEIN"/>
    <property type="match status" value="1"/>
</dbReference>
<accession>A0A1H1SWC0</accession>
<evidence type="ECO:0000256" key="4">
    <source>
        <dbReference type="ARBA" id="ARBA00022475"/>
    </source>
</evidence>
<reference evidence="9 10" key="1">
    <citation type="submission" date="2016-10" db="EMBL/GenBank/DDBJ databases">
        <authorList>
            <person name="de Groot N.N."/>
        </authorList>
    </citation>
    <scope>NUCLEOTIDE SEQUENCE [LARGE SCALE GENOMIC DNA]</scope>
    <source>
        <strain evidence="9 10">DSM 21800</strain>
    </source>
</reference>
<feature type="transmembrane region" description="Helical" evidence="8">
    <location>
        <begin position="301"/>
        <end position="319"/>
    </location>
</feature>
<dbReference type="GO" id="GO:0005886">
    <property type="term" value="C:plasma membrane"/>
    <property type="evidence" value="ECO:0007669"/>
    <property type="project" value="UniProtKB-SubCell"/>
</dbReference>
<evidence type="ECO:0000256" key="6">
    <source>
        <dbReference type="ARBA" id="ARBA00022989"/>
    </source>
</evidence>
<dbReference type="GO" id="GO:0033214">
    <property type="term" value="P:siderophore-iron import into cell"/>
    <property type="evidence" value="ECO:0007669"/>
    <property type="project" value="TreeGrafter"/>
</dbReference>
<dbReference type="GO" id="GO:0022857">
    <property type="term" value="F:transmembrane transporter activity"/>
    <property type="evidence" value="ECO:0007669"/>
    <property type="project" value="InterPro"/>
</dbReference>
<dbReference type="Proteomes" id="UP000199103">
    <property type="component" value="Chromosome I"/>
</dbReference>
<evidence type="ECO:0000256" key="5">
    <source>
        <dbReference type="ARBA" id="ARBA00022692"/>
    </source>
</evidence>
<proteinExistence type="inferred from homology"/>